<feature type="transmembrane region" description="Helical" evidence="8">
    <location>
        <begin position="84"/>
        <end position="105"/>
    </location>
</feature>
<keyword evidence="6 8" id="KW-1133">Transmembrane helix</keyword>
<dbReference type="RefSeq" id="WP_130452816.1">
    <property type="nucleotide sequence ID" value="NZ_QYAG01000005.1"/>
</dbReference>
<sequence>MFGRRARQELAIRVALLERSTGGDAPAAGDAAGDAETAGASPRRARSGLWRDGFGLLATRSLQVIIVLALTALVVLGLRSLSTVVIPILLALILASTFSPVMRWLRARNVPPALATVLVLLAIALLLTGVGWLIVWAVRDEWDELASQAQDGFSQVLEWVQSLPFAPSSEQISEWQDAVVDFLTSSQFGSGALAGVGAVTGFVTGLVLMIVVLFFFLKDGPQIWRFLLRPFEGRGLARAERAGDKTVATLGSYVRGTAAVAAVDAIGIWIGLMILQVPLALPLSVLVFVLAFIPLVGATVAGILAALVALVANGPLSAVLVVGVVVLVNQLEGNFLQPVLMGRALKLHSLVILLALTVGTVLSGVLGAVLAVPIAAVAWGIIKVWDGPDLPAKWFRERPPTQ</sequence>
<dbReference type="Pfam" id="PF01594">
    <property type="entry name" value="AI-2E_transport"/>
    <property type="match status" value="1"/>
</dbReference>
<proteinExistence type="inferred from homology"/>
<keyword evidence="4" id="KW-1003">Cell membrane</keyword>
<dbReference type="GO" id="GO:0055085">
    <property type="term" value="P:transmembrane transport"/>
    <property type="evidence" value="ECO:0007669"/>
    <property type="project" value="TreeGrafter"/>
</dbReference>
<feature type="transmembrane region" description="Helical" evidence="8">
    <location>
        <begin position="349"/>
        <end position="382"/>
    </location>
</feature>
<feature type="transmembrane region" description="Helical" evidence="8">
    <location>
        <begin position="192"/>
        <end position="217"/>
    </location>
</feature>
<evidence type="ECO:0000256" key="4">
    <source>
        <dbReference type="ARBA" id="ARBA00022475"/>
    </source>
</evidence>
<comment type="subcellular location">
    <subcellularLocation>
        <location evidence="1">Cell membrane</location>
        <topology evidence="1">Multi-pass membrane protein</topology>
    </subcellularLocation>
</comment>
<comment type="similarity">
    <text evidence="2">Belongs to the autoinducer-2 exporter (AI-2E) (TC 2.A.86) family.</text>
</comment>
<dbReference type="PANTHER" id="PTHR21716:SF53">
    <property type="entry name" value="PERMEASE PERM-RELATED"/>
    <property type="match status" value="1"/>
</dbReference>
<evidence type="ECO:0000256" key="3">
    <source>
        <dbReference type="ARBA" id="ARBA00022448"/>
    </source>
</evidence>
<dbReference type="EMBL" id="SHKI01000002">
    <property type="protein sequence ID" value="RZT68883.1"/>
    <property type="molecule type" value="Genomic_DNA"/>
</dbReference>
<evidence type="ECO:0000256" key="6">
    <source>
        <dbReference type="ARBA" id="ARBA00022989"/>
    </source>
</evidence>
<keyword evidence="5 8" id="KW-0812">Transmembrane</keyword>
<organism evidence="9 10">
    <name type="scientific">Leucobacter luti</name>
    <dbReference type="NCBI Taxonomy" id="340320"/>
    <lineage>
        <taxon>Bacteria</taxon>
        <taxon>Bacillati</taxon>
        <taxon>Actinomycetota</taxon>
        <taxon>Actinomycetes</taxon>
        <taxon>Micrococcales</taxon>
        <taxon>Microbacteriaceae</taxon>
        <taxon>Leucobacter</taxon>
    </lineage>
</organism>
<feature type="transmembrane region" description="Helical" evidence="8">
    <location>
        <begin position="117"/>
        <end position="138"/>
    </location>
</feature>
<dbReference type="PANTHER" id="PTHR21716">
    <property type="entry name" value="TRANSMEMBRANE PROTEIN"/>
    <property type="match status" value="1"/>
</dbReference>
<keyword evidence="3" id="KW-0813">Transport</keyword>
<feature type="transmembrane region" description="Helical" evidence="8">
    <location>
        <begin position="279"/>
        <end position="297"/>
    </location>
</feature>
<evidence type="ECO:0000256" key="1">
    <source>
        <dbReference type="ARBA" id="ARBA00004651"/>
    </source>
</evidence>
<evidence type="ECO:0000313" key="9">
    <source>
        <dbReference type="EMBL" id="RZT68883.1"/>
    </source>
</evidence>
<protein>
    <submittedName>
        <fullName evidence="9">Putative PurR-regulated permease PerM</fullName>
    </submittedName>
</protein>
<dbReference type="AlphaFoldDB" id="A0A4Q7U6B7"/>
<evidence type="ECO:0000256" key="5">
    <source>
        <dbReference type="ARBA" id="ARBA00022692"/>
    </source>
</evidence>
<feature type="transmembrane region" description="Helical" evidence="8">
    <location>
        <begin position="53"/>
        <end position="78"/>
    </location>
</feature>
<dbReference type="Proteomes" id="UP000291832">
    <property type="component" value="Unassembled WGS sequence"/>
</dbReference>
<feature type="transmembrane region" description="Helical" evidence="8">
    <location>
        <begin position="303"/>
        <end position="328"/>
    </location>
</feature>
<comment type="caution">
    <text evidence="9">The sequence shown here is derived from an EMBL/GenBank/DDBJ whole genome shotgun (WGS) entry which is preliminary data.</text>
</comment>
<reference evidence="9 10" key="1">
    <citation type="journal article" date="2015" name="Stand. Genomic Sci.">
        <title>Genomic Encyclopedia of Bacterial and Archaeal Type Strains, Phase III: the genomes of soil and plant-associated and newly described type strains.</title>
        <authorList>
            <person name="Whitman W.B."/>
            <person name="Woyke T."/>
            <person name="Klenk H.P."/>
            <person name="Zhou Y."/>
            <person name="Lilburn T.G."/>
            <person name="Beck B.J."/>
            <person name="De Vos P."/>
            <person name="Vandamme P."/>
            <person name="Eisen J.A."/>
            <person name="Garrity G."/>
            <person name="Hugenholtz P."/>
            <person name="Kyrpides N.C."/>
        </authorList>
    </citation>
    <scope>NUCLEOTIDE SEQUENCE [LARGE SCALE GENOMIC DNA]</scope>
    <source>
        <strain evidence="9 10">RF6</strain>
    </source>
</reference>
<evidence type="ECO:0000313" key="10">
    <source>
        <dbReference type="Proteomes" id="UP000291832"/>
    </source>
</evidence>
<evidence type="ECO:0000256" key="7">
    <source>
        <dbReference type="ARBA" id="ARBA00023136"/>
    </source>
</evidence>
<dbReference type="GO" id="GO:0005886">
    <property type="term" value="C:plasma membrane"/>
    <property type="evidence" value="ECO:0007669"/>
    <property type="project" value="UniProtKB-SubCell"/>
</dbReference>
<dbReference type="InterPro" id="IPR002549">
    <property type="entry name" value="AI-2E-like"/>
</dbReference>
<gene>
    <name evidence="9" type="ORF">EV139_0614</name>
</gene>
<keyword evidence="7 8" id="KW-0472">Membrane</keyword>
<accession>A0A4Q7U6B7</accession>
<keyword evidence="10" id="KW-1185">Reference proteome</keyword>
<dbReference type="OrthoDB" id="9784366at2"/>
<name>A0A4Q7U6B7_9MICO</name>
<evidence type="ECO:0000256" key="2">
    <source>
        <dbReference type="ARBA" id="ARBA00009773"/>
    </source>
</evidence>
<evidence type="ECO:0000256" key="8">
    <source>
        <dbReference type="SAM" id="Phobius"/>
    </source>
</evidence>